<dbReference type="GO" id="GO:0005829">
    <property type="term" value="C:cytosol"/>
    <property type="evidence" value="ECO:0007669"/>
    <property type="project" value="TreeGrafter"/>
</dbReference>
<dbReference type="EMBL" id="SGPL01000124">
    <property type="protein sequence ID" value="THH17134.1"/>
    <property type="molecule type" value="Genomic_DNA"/>
</dbReference>
<protein>
    <recommendedName>
        <fullName evidence="1">non-specific serine/threonine protein kinase</fullName>
        <ecNumber evidence="1">2.7.11.1</ecNumber>
    </recommendedName>
    <alternativeName>
        <fullName evidence="9">Halotolerance protein 4</fullName>
    </alternativeName>
</protein>
<feature type="compositionally biased region" description="Polar residues" evidence="11">
    <location>
        <begin position="278"/>
        <end position="304"/>
    </location>
</feature>
<feature type="binding site" evidence="10">
    <location>
        <position position="461"/>
    </location>
    <ligand>
        <name>ATP</name>
        <dbReference type="ChEBI" id="CHEBI:30616"/>
    </ligand>
</feature>
<dbReference type="SMART" id="SM00220">
    <property type="entry name" value="S_TKc"/>
    <property type="match status" value="1"/>
</dbReference>
<comment type="caution">
    <text evidence="13">The sequence shown here is derived from an EMBL/GenBank/DDBJ whole genome shotgun (WGS) entry which is preliminary data.</text>
</comment>
<dbReference type="GO" id="GO:0005524">
    <property type="term" value="F:ATP binding"/>
    <property type="evidence" value="ECO:0007669"/>
    <property type="project" value="UniProtKB-UniRule"/>
</dbReference>
<organism evidence="13 14">
    <name type="scientific">Bondarzewia mesenterica</name>
    <dbReference type="NCBI Taxonomy" id="1095465"/>
    <lineage>
        <taxon>Eukaryota</taxon>
        <taxon>Fungi</taxon>
        <taxon>Dikarya</taxon>
        <taxon>Basidiomycota</taxon>
        <taxon>Agaricomycotina</taxon>
        <taxon>Agaricomycetes</taxon>
        <taxon>Russulales</taxon>
        <taxon>Bondarzewiaceae</taxon>
        <taxon>Bondarzewia</taxon>
    </lineage>
</organism>
<dbReference type="GO" id="GO:0030003">
    <property type="term" value="P:intracellular monoatomic cation homeostasis"/>
    <property type="evidence" value="ECO:0007669"/>
    <property type="project" value="TreeGrafter"/>
</dbReference>
<dbReference type="InterPro" id="IPR000719">
    <property type="entry name" value="Prot_kinase_dom"/>
</dbReference>
<feature type="region of interest" description="Disordered" evidence="11">
    <location>
        <begin position="162"/>
        <end position="231"/>
    </location>
</feature>
<dbReference type="Pfam" id="PF00069">
    <property type="entry name" value="Pkinase"/>
    <property type="match status" value="1"/>
</dbReference>
<comment type="catalytic activity">
    <reaction evidence="7">
        <text>L-threonyl-[protein] + ATP = O-phospho-L-threonyl-[protein] + ADP + H(+)</text>
        <dbReference type="Rhea" id="RHEA:46608"/>
        <dbReference type="Rhea" id="RHEA-COMP:11060"/>
        <dbReference type="Rhea" id="RHEA-COMP:11605"/>
        <dbReference type="ChEBI" id="CHEBI:15378"/>
        <dbReference type="ChEBI" id="CHEBI:30013"/>
        <dbReference type="ChEBI" id="CHEBI:30616"/>
        <dbReference type="ChEBI" id="CHEBI:61977"/>
        <dbReference type="ChEBI" id="CHEBI:456216"/>
        <dbReference type="EC" id="2.7.11.1"/>
    </reaction>
</comment>
<keyword evidence="2" id="KW-0723">Serine/threonine-protein kinase</keyword>
<evidence type="ECO:0000313" key="13">
    <source>
        <dbReference type="EMBL" id="THH17134.1"/>
    </source>
</evidence>
<evidence type="ECO:0000259" key="12">
    <source>
        <dbReference type="PROSITE" id="PS50011"/>
    </source>
</evidence>
<dbReference type="Proteomes" id="UP000310158">
    <property type="component" value="Unassembled WGS sequence"/>
</dbReference>
<dbReference type="PROSITE" id="PS00108">
    <property type="entry name" value="PROTEIN_KINASE_ST"/>
    <property type="match status" value="1"/>
</dbReference>
<feature type="region of interest" description="Disordered" evidence="11">
    <location>
        <begin position="243"/>
        <end position="262"/>
    </location>
</feature>
<evidence type="ECO:0000256" key="9">
    <source>
        <dbReference type="ARBA" id="ARBA00078109"/>
    </source>
</evidence>
<name>A0A4S4LX05_9AGAM</name>
<feature type="compositionally biased region" description="Polar residues" evidence="11">
    <location>
        <begin position="188"/>
        <end position="200"/>
    </location>
</feature>
<dbReference type="PROSITE" id="PS50011">
    <property type="entry name" value="PROTEIN_KINASE_DOM"/>
    <property type="match status" value="1"/>
</dbReference>
<dbReference type="SUPFAM" id="SSF56112">
    <property type="entry name" value="Protein kinase-like (PK-like)"/>
    <property type="match status" value="1"/>
</dbReference>
<dbReference type="EC" id="2.7.11.1" evidence="1"/>
<evidence type="ECO:0000256" key="5">
    <source>
        <dbReference type="ARBA" id="ARBA00022777"/>
    </source>
</evidence>
<proteinExistence type="predicted"/>
<dbReference type="OrthoDB" id="6513151at2759"/>
<gene>
    <name evidence="13" type="ORF">EW146_g3607</name>
</gene>
<evidence type="ECO:0000256" key="3">
    <source>
        <dbReference type="ARBA" id="ARBA00022679"/>
    </source>
</evidence>
<evidence type="ECO:0000256" key="7">
    <source>
        <dbReference type="ARBA" id="ARBA00047899"/>
    </source>
</evidence>
<evidence type="ECO:0000256" key="8">
    <source>
        <dbReference type="ARBA" id="ARBA00048679"/>
    </source>
</evidence>
<evidence type="ECO:0000256" key="4">
    <source>
        <dbReference type="ARBA" id="ARBA00022741"/>
    </source>
</evidence>
<accession>A0A4S4LX05</accession>
<dbReference type="PANTHER" id="PTHR24343:SF558">
    <property type="entry name" value="PROTEIN KINASE DOMAIN-CONTAINING PROTEIN"/>
    <property type="match status" value="1"/>
</dbReference>
<dbReference type="PROSITE" id="PS00107">
    <property type="entry name" value="PROTEIN_KINASE_ATP"/>
    <property type="match status" value="1"/>
</dbReference>
<dbReference type="FunFam" id="1.10.510.10:FF:000183">
    <property type="entry name" value="Serine/threonine-protein kinase hal4"/>
    <property type="match status" value="1"/>
</dbReference>
<keyword evidence="14" id="KW-1185">Reference proteome</keyword>
<feature type="compositionally biased region" description="Low complexity" evidence="11">
    <location>
        <begin position="313"/>
        <end position="325"/>
    </location>
</feature>
<reference evidence="13 14" key="1">
    <citation type="submission" date="2019-02" db="EMBL/GenBank/DDBJ databases">
        <title>Genome sequencing of the rare red list fungi Bondarzewia mesenterica.</title>
        <authorList>
            <person name="Buettner E."/>
            <person name="Kellner H."/>
        </authorList>
    </citation>
    <scope>NUCLEOTIDE SEQUENCE [LARGE SCALE GENOMIC DNA]</scope>
    <source>
        <strain evidence="13 14">DSM 108281</strain>
    </source>
</reference>
<evidence type="ECO:0000256" key="2">
    <source>
        <dbReference type="ARBA" id="ARBA00022527"/>
    </source>
</evidence>
<dbReference type="InterPro" id="IPR008271">
    <property type="entry name" value="Ser/Thr_kinase_AS"/>
</dbReference>
<keyword evidence="6 10" id="KW-0067">ATP-binding</keyword>
<dbReference type="GO" id="GO:0004674">
    <property type="term" value="F:protein serine/threonine kinase activity"/>
    <property type="evidence" value="ECO:0007669"/>
    <property type="project" value="UniProtKB-KW"/>
</dbReference>
<keyword evidence="4 10" id="KW-0547">Nucleotide-binding</keyword>
<evidence type="ECO:0000256" key="6">
    <source>
        <dbReference type="ARBA" id="ARBA00022840"/>
    </source>
</evidence>
<keyword evidence="3" id="KW-0808">Transferase</keyword>
<evidence type="ECO:0000313" key="14">
    <source>
        <dbReference type="Proteomes" id="UP000310158"/>
    </source>
</evidence>
<comment type="catalytic activity">
    <reaction evidence="8">
        <text>L-seryl-[protein] + ATP = O-phospho-L-seryl-[protein] + ADP + H(+)</text>
        <dbReference type="Rhea" id="RHEA:17989"/>
        <dbReference type="Rhea" id="RHEA-COMP:9863"/>
        <dbReference type="Rhea" id="RHEA-COMP:11604"/>
        <dbReference type="ChEBI" id="CHEBI:15378"/>
        <dbReference type="ChEBI" id="CHEBI:29999"/>
        <dbReference type="ChEBI" id="CHEBI:30616"/>
        <dbReference type="ChEBI" id="CHEBI:83421"/>
        <dbReference type="ChEBI" id="CHEBI:456216"/>
        <dbReference type="EC" id="2.7.11.1"/>
    </reaction>
</comment>
<dbReference type="InterPro" id="IPR017441">
    <property type="entry name" value="Protein_kinase_ATP_BS"/>
</dbReference>
<dbReference type="CDD" id="cd13994">
    <property type="entry name" value="STKc_HAL4_like"/>
    <property type="match status" value="1"/>
</dbReference>
<evidence type="ECO:0000256" key="11">
    <source>
        <dbReference type="SAM" id="MobiDB-lite"/>
    </source>
</evidence>
<feature type="domain" description="Protein kinase" evidence="12">
    <location>
        <begin position="430"/>
        <end position="701"/>
    </location>
</feature>
<keyword evidence="5" id="KW-0418">Kinase</keyword>
<dbReference type="PANTHER" id="PTHR24343">
    <property type="entry name" value="SERINE/THREONINE KINASE"/>
    <property type="match status" value="1"/>
</dbReference>
<sequence length="731" mass="79738">MGSELVGENRYRRWGRVGRGRGKEDKACSAVLKVGVGSDPDAECGKVMTKLKTKKRIVADKQALFRADDSRGGFCPLAALQLPLSPLSVVPNAVLQRVRRHDIPIDNTPKQLHLCNRPSHTDLALSPFRLHHRPTLSPSSSTTPIHSSLSNTFSFIMAVSDAADAPQPSSEGDSQDGSDKPPHGDLSMRTTRLFQSSRPQKQARLNGVSKQVAAKPLSPPNPSPRKRDLTPSSNVLLAPLSKLSHVPLPPPEAHTLPKEPGHTVKSLEKLVLPLDRNGSGSIPGSMTPSPADTPSPTESESWSVPSTRPPSQAPSQAPSRAPSMSGPKPDVSSLRQGPPPSASGRTPKKGNQTPAVPSTPVEPSRSRGPPSVNSDTGSHKFTLKELLASGPKLARKSSARSSASSKKSDSENGKSTVAESTTSLLKKYGTCERVAIGKGATSVVRLAHKWDRSEEKLYAVKEFRKRRKNETEKEYVKKLTAEFCISSTLHHTNVVETVDLVQDENQHWCEVMEFCPGGDLYAAIKKGHMSPSEIECCFKQILCGVSYLHSQGVAHRDIKPENLFFDTKGHLKIGDYGASTVYRLPWEATIHMSTGLCGSEPYIAPEQFLNKPYDARLVDIWAVGIVYYCLHFQELPWRVAQQSDPLYAAYSAACANPQQTACPPTINNLSPRSCRSLIRRMLEPDPKQRALIDECMQHAWTQSIEVCYSAATPSHVHVNAQSLAQTQIQVL</sequence>
<dbReference type="Gene3D" id="1.10.510.10">
    <property type="entry name" value="Transferase(Phosphotransferase) domain 1"/>
    <property type="match status" value="1"/>
</dbReference>
<dbReference type="AlphaFoldDB" id="A0A4S4LX05"/>
<evidence type="ECO:0000256" key="10">
    <source>
        <dbReference type="PROSITE-ProRule" id="PRU10141"/>
    </source>
</evidence>
<evidence type="ECO:0000256" key="1">
    <source>
        <dbReference type="ARBA" id="ARBA00012513"/>
    </source>
</evidence>
<feature type="region of interest" description="Disordered" evidence="11">
    <location>
        <begin position="269"/>
        <end position="421"/>
    </location>
</feature>
<dbReference type="InterPro" id="IPR011009">
    <property type="entry name" value="Kinase-like_dom_sf"/>
</dbReference>